<feature type="signal peptide" evidence="1">
    <location>
        <begin position="1"/>
        <end position="19"/>
    </location>
</feature>
<feature type="chain" id="PRO_5047480114" description="Carboxypeptidase regulatory-like domain-containing protein" evidence="1">
    <location>
        <begin position="20"/>
        <end position="114"/>
    </location>
</feature>
<organism evidence="2 3">
    <name type="scientific">Deinococcus aerophilus</name>
    <dbReference type="NCBI Taxonomy" id="522488"/>
    <lineage>
        <taxon>Bacteria</taxon>
        <taxon>Thermotogati</taxon>
        <taxon>Deinococcota</taxon>
        <taxon>Deinococci</taxon>
        <taxon>Deinococcales</taxon>
        <taxon>Deinococcaceae</taxon>
        <taxon>Deinococcus</taxon>
    </lineage>
</organism>
<sequence>MKRLLAGIPLALLSFSALAAPVRGTLTGRIVDWPGGRAELSIETETGELLVTGSVDAGGPFSVPLPNRIPEAIGLPPISRVFAWPSNYDRGYQVEGTGFWQPNLGEGGMAQLAA</sequence>
<evidence type="ECO:0000313" key="2">
    <source>
        <dbReference type="EMBL" id="GGM18208.1"/>
    </source>
</evidence>
<dbReference type="EMBL" id="BMOM01000031">
    <property type="protein sequence ID" value="GGM18208.1"/>
    <property type="molecule type" value="Genomic_DNA"/>
</dbReference>
<keyword evidence="3" id="KW-1185">Reference proteome</keyword>
<comment type="caution">
    <text evidence="2">The sequence shown here is derived from an EMBL/GenBank/DDBJ whole genome shotgun (WGS) entry which is preliminary data.</text>
</comment>
<keyword evidence="1" id="KW-0732">Signal</keyword>
<reference evidence="3" key="1">
    <citation type="journal article" date="2019" name="Int. J. Syst. Evol. Microbiol.">
        <title>The Global Catalogue of Microorganisms (GCM) 10K type strain sequencing project: providing services to taxonomists for standard genome sequencing and annotation.</title>
        <authorList>
            <consortium name="The Broad Institute Genomics Platform"/>
            <consortium name="The Broad Institute Genome Sequencing Center for Infectious Disease"/>
            <person name="Wu L."/>
            <person name="Ma J."/>
        </authorList>
    </citation>
    <scope>NUCLEOTIDE SEQUENCE [LARGE SCALE GENOMIC DNA]</scope>
    <source>
        <strain evidence="3">JCM 15443</strain>
    </source>
</reference>
<name>A0ABQ2GX73_9DEIO</name>
<protein>
    <recommendedName>
        <fullName evidence="4">Carboxypeptidase regulatory-like domain-containing protein</fullName>
    </recommendedName>
</protein>
<dbReference type="Proteomes" id="UP000661918">
    <property type="component" value="Unassembled WGS sequence"/>
</dbReference>
<dbReference type="RefSeq" id="WP_188904971.1">
    <property type="nucleotide sequence ID" value="NZ_BMOM01000031.1"/>
</dbReference>
<proteinExistence type="predicted"/>
<evidence type="ECO:0000313" key="3">
    <source>
        <dbReference type="Proteomes" id="UP000661918"/>
    </source>
</evidence>
<gene>
    <name evidence="2" type="ORF">GCM10010841_27940</name>
</gene>
<evidence type="ECO:0000256" key="1">
    <source>
        <dbReference type="SAM" id="SignalP"/>
    </source>
</evidence>
<evidence type="ECO:0008006" key="4">
    <source>
        <dbReference type="Google" id="ProtNLM"/>
    </source>
</evidence>
<accession>A0ABQ2GX73</accession>